<dbReference type="EMBL" id="MN740271">
    <property type="protein sequence ID" value="QHT97018.1"/>
    <property type="molecule type" value="Genomic_DNA"/>
</dbReference>
<evidence type="ECO:0000313" key="1">
    <source>
        <dbReference type="EMBL" id="QHT97018.1"/>
    </source>
</evidence>
<organism evidence="1">
    <name type="scientific">viral metagenome</name>
    <dbReference type="NCBI Taxonomy" id="1070528"/>
    <lineage>
        <taxon>unclassified sequences</taxon>
        <taxon>metagenomes</taxon>
        <taxon>organismal metagenomes</taxon>
    </lineage>
</organism>
<reference evidence="1" key="1">
    <citation type="journal article" date="2020" name="Nature">
        <title>Giant virus diversity and host interactions through global metagenomics.</title>
        <authorList>
            <person name="Schulz F."/>
            <person name="Roux S."/>
            <person name="Paez-Espino D."/>
            <person name="Jungbluth S."/>
            <person name="Walsh D.A."/>
            <person name="Denef V.J."/>
            <person name="McMahon K.D."/>
            <person name="Konstantinidis K.T."/>
            <person name="Eloe-Fadrosh E.A."/>
            <person name="Kyrpides N.C."/>
            <person name="Woyke T."/>
        </authorList>
    </citation>
    <scope>NUCLEOTIDE SEQUENCE</scope>
    <source>
        <strain evidence="1">GVMAG-M-3300024510-1</strain>
    </source>
</reference>
<proteinExistence type="predicted"/>
<protein>
    <submittedName>
        <fullName evidence="1">Uncharacterized protein</fullName>
    </submittedName>
</protein>
<name>A0A6C0IUW5_9ZZZZ</name>
<sequence length="313" mass="36586">MSKRDFDIFLGDENKNDDEKKVVKHAVDHVLLERIIWFERLTSYIQNGKKNLYNRACNQMDDRKMMLLRYEKTLSDRELEFVRQWHLQLEDTWYSVCKNLATTLVNDRSSNQIAYNLLNARGSIFEGLEHYKVINDPVVQNTFIAMDNELLSDIDEYLRKVCPLCNNKLKEKYHGVPEFLKVTREFFPNIVHTLRRFSENVLKQSRTFASSSGESQWSRYRRDIVLLSAKTNSALANVSEGWGRIGTTAISQFTNIAAAELYKGSISIYILRSLPEFSKLYDDFVALITELDVFQYFALKQQDEGLPRNFVTL</sequence>
<dbReference type="AlphaFoldDB" id="A0A6C0IUW5"/>
<accession>A0A6C0IUW5</accession>